<feature type="region of interest" description="Disordered" evidence="1">
    <location>
        <begin position="196"/>
        <end position="224"/>
    </location>
</feature>
<dbReference type="InterPro" id="IPR000383">
    <property type="entry name" value="Xaa-Pro-like_dom"/>
</dbReference>
<evidence type="ECO:0000313" key="3">
    <source>
        <dbReference type="EMBL" id="PPJ36535.1"/>
    </source>
</evidence>
<comment type="caution">
    <text evidence="3">The sequence shown here is derived from an EMBL/GenBank/DDBJ whole genome shotgun (WGS) entry which is preliminary data.</text>
</comment>
<dbReference type="NCBIfam" id="TIGR00976">
    <property type="entry name" value="CocE_NonD"/>
    <property type="match status" value="1"/>
</dbReference>
<accession>A0A2S6AMS1</accession>
<feature type="domain" description="Xaa-Pro dipeptidyl-peptidase-like" evidence="2">
    <location>
        <begin position="40"/>
        <end position="143"/>
    </location>
</feature>
<dbReference type="InterPro" id="IPR029058">
    <property type="entry name" value="AB_hydrolase_fold"/>
</dbReference>
<dbReference type="EMBL" id="PSZC01000013">
    <property type="protein sequence ID" value="PPJ36535.1"/>
    <property type="molecule type" value="Genomic_DNA"/>
</dbReference>
<sequence length="224" mass="24877">MSRSRSTGRRVSPPRDRSPRCSPRLHTVKRSRVRSRSKPQIPSVKSLFASEDYLVERGYIAVIAEVRGRGGSGGQFDFWSPREAADGVKLAEGAARLPNSNGKVGLFGASYMGVTQYLTAGAAYPDSPIKAAVPVSWGNSVTELPLTWGNYLTADTGGRDQLDQQRRPIRWNTQRGVRIRIRRNLRFHRRIGNVALSRRGQPRRPCRAHSRSSTHRLPASASTC</sequence>
<organism evidence="3 4">
    <name type="scientific">Nocardia nova</name>
    <dbReference type="NCBI Taxonomy" id="37330"/>
    <lineage>
        <taxon>Bacteria</taxon>
        <taxon>Bacillati</taxon>
        <taxon>Actinomycetota</taxon>
        <taxon>Actinomycetes</taxon>
        <taxon>Mycobacteriales</taxon>
        <taxon>Nocardiaceae</taxon>
        <taxon>Nocardia</taxon>
    </lineage>
</organism>
<evidence type="ECO:0000313" key="4">
    <source>
        <dbReference type="Proteomes" id="UP000239874"/>
    </source>
</evidence>
<protein>
    <recommendedName>
        <fullName evidence="2">Xaa-Pro dipeptidyl-peptidase-like domain-containing protein</fullName>
    </recommendedName>
</protein>
<dbReference type="AlphaFoldDB" id="A0A2S6AMS1"/>
<feature type="region of interest" description="Disordered" evidence="1">
    <location>
        <begin position="1"/>
        <end position="41"/>
    </location>
</feature>
<dbReference type="SUPFAM" id="SSF53474">
    <property type="entry name" value="alpha/beta-Hydrolases"/>
    <property type="match status" value="1"/>
</dbReference>
<feature type="compositionally biased region" description="Basic residues" evidence="1">
    <location>
        <begin position="200"/>
        <end position="214"/>
    </location>
</feature>
<dbReference type="Pfam" id="PF02129">
    <property type="entry name" value="Peptidase_S15"/>
    <property type="match status" value="1"/>
</dbReference>
<proteinExistence type="predicted"/>
<feature type="compositionally biased region" description="Basic residues" evidence="1">
    <location>
        <begin position="26"/>
        <end position="37"/>
    </location>
</feature>
<dbReference type="Gene3D" id="3.40.50.1820">
    <property type="entry name" value="alpha/beta hydrolase"/>
    <property type="match status" value="1"/>
</dbReference>
<reference evidence="3 4" key="1">
    <citation type="submission" date="2018-02" db="EMBL/GenBank/DDBJ databases">
        <title>8 Nocardia nova and 1 Nocardia cyriacigeorgica strain used for evolution to TMP-SMX.</title>
        <authorList>
            <person name="Mehta H."/>
            <person name="Weng J."/>
            <person name="Shamoo Y."/>
        </authorList>
    </citation>
    <scope>NUCLEOTIDE SEQUENCE [LARGE SCALE GENOMIC DNA]</scope>
    <source>
        <strain evidence="3 4">MDA3139</strain>
    </source>
</reference>
<dbReference type="GO" id="GO:0016787">
    <property type="term" value="F:hydrolase activity"/>
    <property type="evidence" value="ECO:0007669"/>
    <property type="project" value="InterPro"/>
</dbReference>
<name>A0A2S6AMS1_9NOCA</name>
<dbReference type="Proteomes" id="UP000239874">
    <property type="component" value="Unassembled WGS sequence"/>
</dbReference>
<dbReference type="RefSeq" id="WP_104380071.1">
    <property type="nucleotide sequence ID" value="NZ_PSZC01000013.1"/>
</dbReference>
<evidence type="ECO:0000259" key="2">
    <source>
        <dbReference type="Pfam" id="PF02129"/>
    </source>
</evidence>
<gene>
    <name evidence="3" type="ORF">C5E45_19080</name>
</gene>
<dbReference type="InterPro" id="IPR005674">
    <property type="entry name" value="CocE/Ser_esterase"/>
</dbReference>
<evidence type="ECO:0000256" key="1">
    <source>
        <dbReference type="SAM" id="MobiDB-lite"/>
    </source>
</evidence>